<comment type="caution">
    <text evidence="4">The sequence shown here is derived from an EMBL/GenBank/DDBJ whole genome shotgun (WGS) entry which is preliminary data.</text>
</comment>
<comment type="similarity">
    <text evidence="1">Belongs to the eukaryotic ribosomal protein eL34 family.</text>
</comment>
<reference evidence="4 5" key="1">
    <citation type="submission" date="2019-12" db="EMBL/GenBank/DDBJ databases">
        <authorList>
            <person name="Alioto T."/>
            <person name="Alioto T."/>
            <person name="Gomez Garrido J."/>
        </authorList>
    </citation>
    <scope>NUCLEOTIDE SEQUENCE [LARGE SCALE GENOMIC DNA]</scope>
</reference>
<dbReference type="Proteomes" id="UP000594638">
    <property type="component" value="Unassembled WGS sequence"/>
</dbReference>
<sequence length="146" mass="16374">MVQRLTYRKRHSYATKSNQHRIVKTPGGKLVYQSTKKRASGPKCPVTGKRIQGIPHLRPAEYKRSRLSRNRRTVNRAYGGVLSGGAVRERFVAWLLAEMSHVACEDKHRAELSPYAQLVCSVVAWLASLPHVSAIGDMGRSVTLEH</sequence>
<dbReference type="AlphaFoldDB" id="A0A8S0PKN8"/>
<keyword evidence="2" id="KW-0689">Ribosomal protein</keyword>
<name>A0A8S0PKN8_OLEEU</name>
<evidence type="ECO:0000256" key="2">
    <source>
        <dbReference type="ARBA" id="ARBA00022980"/>
    </source>
</evidence>
<dbReference type="InterPro" id="IPR038562">
    <property type="entry name" value="Ribosomal_eL34_C_sf"/>
</dbReference>
<dbReference type="Pfam" id="PF01199">
    <property type="entry name" value="Ribosomal_L34e"/>
    <property type="match status" value="1"/>
</dbReference>
<dbReference type="Gramene" id="OE9A013224T2">
    <property type="protein sequence ID" value="OE9A013224C2"/>
    <property type="gene ID" value="OE9A013224"/>
</dbReference>
<dbReference type="EMBL" id="CACTIH010000088">
    <property type="protein sequence ID" value="CAA2953366.1"/>
    <property type="molecule type" value="Genomic_DNA"/>
</dbReference>
<dbReference type="Gene3D" id="6.20.340.10">
    <property type="match status" value="1"/>
</dbReference>
<dbReference type="GO" id="GO:0005840">
    <property type="term" value="C:ribosome"/>
    <property type="evidence" value="ECO:0007669"/>
    <property type="project" value="UniProtKB-KW"/>
</dbReference>
<dbReference type="PROSITE" id="PS01145">
    <property type="entry name" value="RIBOSOMAL_L34E"/>
    <property type="match status" value="1"/>
</dbReference>
<dbReference type="GO" id="GO:0006412">
    <property type="term" value="P:translation"/>
    <property type="evidence" value="ECO:0007669"/>
    <property type="project" value="InterPro"/>
</dbReference>
<dbReference type="PANTHER" id="PTHR10759">
    <property type="entry name" value="60S RIBOSOMAL PROTEIN L34"/>
    <property type="match status" value="1"/>
</dbReference>
<protein>
    <submittedName>
        <fullName evidence="4">60S ribosomal L34</fullName>
    </submittedName>
</protein>
<dbReference type="GO" id="GO:1990904">
    <property type="term" value="C:ribonucleoprotein complex"/>
    <property type="evidence" value="ECO:0007669"/>
    <property type="project" value="UniProtKB-KW"/>
</dbReference>
<keyword evidence="3" id="KW-0687">Ribonucleoprotein</keyword>
<evidence type="ECO:0000313" key="5">
    <source>
        <dbReference type="Proteomes" id="UP000594638"/>
    </source>
</evidence>
<accession>A0A8S0PKN8</accession>
<organism evidence="4 5">
    <name type="scientific">Olea europaea subsp. europaea</name>
    <dbReference type="NCBI Taxonomy" id="158383"/>
    <lineage>
        <taxon>Eukaryota</taxon>
        <taxon>Viridiplantae</taxon>
        <taxon>Streptophyta</taxon>
        <taxon>Embryophyta</taxon>
        <taxon>Tracheophyta</taxon>
        <taxon>Spermatophyta</taxon>
        <taxon>Magnoliopsida</taxon>
        <taxon>eudicotyledons</taxon>
        <taxon>Gunneridae</taxon>
        <taxon>Pentapetalae</taxon>
        <taxon>asterids</taxon>
        <taxon>lamiids</taxon>
        <taxon>Lamiales</taxon>
        <taxon>Oleaceae</taxon>
        <taxon>Oleeae</taxon>
        <taxon>Olea</taxon>
    </lineage>
</organism>
<evidence type="ECO:0000256" key="1">
    <source>
        <dbReference type="ARBA" id="ARBA00009875"/>
    </source>
</evidence>
<dbReference type="InterPro" id="IPR018065">
    <property type="entry name" value="Ribosomal_eL34_CS"/>
</dbReference>
<dbReference type="Gene3D" id="6.20.370.70">
    <property type="match status" value="1"/>
</dbReference>
<keyword evidence="5" id="KW-1185">Reference proteome</keyword>
<evidence type="ECO:0000313" key="4">
    <source>
        <dbReference type="EMBL" id="CAA2953366.1"/>
    </source>
</evidence>
<gene>
    <name evidence="4" type="ORF">OLEA9_A013224</name>
</gene>
<dbReference type="GO" id="GO:0003735">
    <property type="term" value="F:structural constituent of ribosome"/>
    <property type="evidence" value="ECO:0007669"/>
    <property type="project" value="InterPro"/>
</dbReference>
<dbReference type="PRINTS" id="PR01250">
    <property type="entry name" value="RIBOSOMALL34"/>
</dbReference>
<evidence type="ECO:0000256" key="3">
    <source>
        <dbReference type="ARBA" id="ARBA00023274"/>
    </source>
</evidence>
<dbReference type="InterPro" id="IPR008195">
    <property type="entry name" value="Ribosomal_eL34"/>
</dbReference>
<proteinExistence type="inferred from homology"/>